<name>A0ACB9YJ44_9PEZI</name>
<accession>A0ACB9YJ44</accession>
<keyword evidence="2" id="KW-1185">Reference proteome</keyword>
<protein>
    <submittedName>
        <fullName evidence="1">MFS general substrate transporter</fullName>
    </submittedName>
</protein>
<dbReference type="Proteomes" id="UP001497700">
    <property type="component" value="Unassembled WGS sequence"/>
</dbReference>
<evidence type="ECO:0000313" key="2">
    <source>
        <dbReference type="Proteomes" id="UP001497700"/>
    </source>
</evidence>
<comment type="caution">
    <text evidence="1">The sequence shown here is derived from an EMBL/GenBank/DDBJ whole genome shotgun (WGS) entry which is preliminary data.</text>
</comment>
<organism evidence="1 2">
    <name type="scientific">Hypoxylon rubiginosum</name>
    <dbReference type="NCBI Taxonomy" id="110542"/>
    <lineage>
        <taxon>Eukaryota</taxon>
        <taxon>Fungi</taxon>
        <taxon>Dikarya</taxon>
        <taxon>Ascomycota</taxon>
        <taxon>Pezizomycotina</taxon>
        <taxon>Sordariomycetes</taxon>
        <taxon>Xylariomycetidae</taxon>
        <taxon>Xylariales</taxon>
        <taxon>Hypoxylaceae</taxon>
        <taxon>Hypoxylon</taxon>
    </lineage>
</organism>
<reference evidence="1 2" key="1">
    <citation type="journal article" date="2022" name="New Phytol.">
        <title>Ecological generalism drives hyperdiversity of secondary metabolite gene clusters in xylarialean endophytes.</title>
        <authorList>
            <person name="Franco M.E.E."/>
            <person name="Wisecaver J.H."/>
            <person name="Arnold A.E."/>
            <person name="Ju Y.M."/>
            <person name="Slot J.C."/>
            <person name="Ahrendt S."/>
            <person name="Moore L.P."/>
            <person name="Eastman K.E."/>
            <person name="Scott K."/>
            <person name="Konkel Z."/>
            <person name="Mondo S.J."/>
            <person name="Kuo A."/>
            <person name="Hayes R.D."/>
            <person name="Haridas S."/>
            <person name="Andreopoulos B."/>
            <person name="Riley R."/>
            <person name="LaButti K."/>
            <person name="Pangilinan J."/>
            <person name="Lipzen A."/>
            <person name="Amirebrahimi M."/>
            <person name="Yan J."/>
            <person name="Adam C."/>
            <person name="Keymanesh K."/>
            <person name="Ng V."/>
            <person name="Louie K."/>
            <person name="Northen T."/>
            <person name="Drula E."/>
            <person name="Henrissat B."/>
            <person name="Hsieh H.M."/>
            <person name="Youens-Clark K."/>
            <person name="Lutzoni F."/>
            <person name="Miadlikowska J."/>
            <person name="Eastwood D.C."/>
            <person name="Hamelin R.C."/>
            <person name="Grigoriev I.V."/>
            <person name="U'Ren J.M."/>
        </authorList>
    </citation>
    <scope>NUCLEOTIDE SEQUENCE [LARGE SCALE GENOMIC DNA]</scope>
    <source>
        <strain evidence="1 2">CBS 119005</strain>
    </source>
</reference>
<evidence type="ECO:0000313" key="1">
    <source>
        <dbReference type="EMBL" id="KAI4859261.1"/>
    </source>
</evidence>
<gene>
    <name evidence="1" type="ORF">F4820DRAFT_454064</name>
</gene>
<proteinExistence type="predicted"/>
<dbReference type="EMBL" id="MU393646">
    <property type="protein sequence ID" value="KAI4859261.1"/>
    <property type="molecule type" value="Genomic_DNA"/>
</dbReference>
<sequence length="563" mass="60594">MSLHSVIRHELTPGASVTTPETIAPSGTSHDALVHPVRKDDDPPRQAHQAPATPTEEIQRVFDVAPLNVANKRRRLSITTLIVACNLMQMICNLIGIAGGLEISRRLGVSGVHANWVGASYPLTQGTFVLVSGRFGAVYGHKNMLLLGSLFLIVFTLVCGFCSNFIAFNVMRAMSGIGGAFIMPNAVAMIGITNPPGFARNLSLAFFGASAPIGGYIGALITGGFVENTSLVWMFVFIAAMTLVVTGALWALLPREVPVDPHGKIDWIGSFLALGGLIVFNVVWNQAPAVGWSHPMIITTLVVSLALFVGYYIWGRYYASDPIMPLNIFKAPSFTPLIFVVLMNFMAAGALFWYTVLWLQEIRHWTPIQFAVGWTPFGLGGVAATFLAAYLIPRVSAQWILAMGAFCMLVASILIATMPEQQSYWAQVFPSTIMSALSPDLTYTAAQIIASNSVSRKQQGVAGSLIGSLNLYGSSLGIGFASTVESEVGKSHDTVTGYRGALYFAVGLCVASLILDIGFVRLVHDNREGWEDPADADPADEVVVAPLATGTELRELRPQLEQR</sequence>